<sequence>MKTTNLENPVRLEWLLQQNLRLDARPYVGGAFDARDLLKLLTVPTDTLASLTTGHAGGLYNGPIFRRIFVNDRQHGVPFLGSADMLESDLSHLPLLRREDAESAKLAFLRVSPGTTFISCSGTVGRVVYARPDMVGSWSSQDTIKVVADPERIRPGYLFTVLASRFGTAILINSRSGTGIRHLEPAQVADLPIPRFGGDVEGRIHDLVEEAAVLRAAYQRKLVAATEDLFTSAGLPELIDLDWHARPRDLGFSVNAADAVTLRALNHSPRARWVADRIRSVPHRTLSDICSNGEISSGSRFTRVPAQPGHGSLLVGQRQGFWMRPEGRWISTRDSPDDVNAADETVLIARRGTLGESEVYCRSILVTGSWLQFAYTEDFLRVASGDSDVPGAYLFALFRSGAAFRLLRSLSSGGKQQDIHDVLRGDIPVPVCTPIDRERIAETVRSAHRDRDLADRREDEAFAALDAAVEGATR</sequence>
<keyword evidence="1" id="KW-0680">Restriction system</keyword>
<evidence type="ECO:0000313" key="4">
    <source>
        <dbReference type="Proteomes" id="UP001597145"/>
    </source>
</evidence>
<proteinExistence type="predicted"/>
<keyword evidence="4" id="KW-1185">Reference proteome</keyword>
<accession>A0ABW4FXQ9</accession>
<evidence type="ECO:0000313" key="3">
    <source>
        <dbReference type="EMBL" id="MFD1535300.1"/>
    </source>
</evidence>
<reference evidence="4" key="1">
    <citation type="journal article" date="2019" name="Int. J. Syst. Evol. Microbiol.">
        <title>The Global Catalogue of Microorganisms (GCM) 10K type strain sequencing project: providing services to taxonomists for standard genome sequencing and annotation.</title>
        <authorList>
            <consortium name="The Broad Institute Genomics Platform"/>
            <consortium name="The Broad Institute Genome Sequencing Center for Infectious Disease"/>
            <person name="Wu L."/>
            <person name="Ma J."/>
        </authorList>
    </citation>
    <scope>NUCLEOTIDE SEQUENCE [LARGE SCALE GENOMIC DNA]</scope>
    <source>
        <strain evidence="4">JCM 12165</strain>
    </source>
</reference>
<dbReference type="NCBIfam" id="NF047740">
    <property type="entry name" value="antiphage_MADS5"/>
    <property type="match status" value="1"/>
</dbReference>
<evidence type="ECO:0008006" key="5">
    <source>
        <dbReference type="Google" id="ProtNLM"/>
    </source>
</evidence>
<evidence type="ECO:0000256" key="1">
    <source>
        <dbReference type="ARBA" id="ARBA00022747"/>
    </source>
</evidence>
<dbReference type="Gene3D" id="3.90.220.20">
    <property type="entry name" value="DNA methylase specificity domains"/>
    <property type="match status" value="1"/>
</dbReference>
<protein>
    <recommendedName>
        <fullName evidence="5">Restriction endonuclease subunit S</fullName>
    </recommendedName>
</protein>
<dbReference type="PANTHER" id="PTHR30408">
    <property type="entry name" value="TYPE-1 RESTRICTION ENZYME ECOKI SPECIFICITY PROTEIN"/>
    <property type="match status" value="1"/>
</dbReference>
<dbReference type="InterPro" id="IPR052021">
    <property type="entry name" value="Type-I_RS_S_subunit"/>
</dbReference>
<dbReference type="SUPFAM" id="SSF116734">
    <property type="entry name" value="DNA methylase specificity domain"/>
    <property type="match status" value="2"/>
</dbReference>
<dbReference type="PANTHER" id="PTHR30408:SF12">
    <property type="entry name" value="TYPE I RESTRICTION ENZYME MJAVIII SPECIFICITY SUBUNIT"/>
    <property type="match status" value="1"/>
</dbReference>
<dbReference type="Proteomes" id="UP001597145">
    <property type="component" value="Unassembled WGS sequence"/>
</dbReference>
<organism evidence="3 4">
    <name type="scientific">Pseudonocardia aurantiaca</name>
    <dbReference type="NCBI Taxonomy" id="75290"/>
    <lineage>
        <taxon>Bacteria</taxon>
        <taxon>Bacillati</taxon>
        <taxon>Actinomycetota</taxon>
        <taxon>Actinomycetes</taxon>
        <taxon>Pseudonocardiales</taxon>
        <taxon>Pseudonocardiaceae</taxon>
        <taxon>Pseudonocardia</taxon>
    </lineage>
</organism>
<dbReference type="InterPro" id="IPR044946">
    <property type="entry name" value="Restrct_endonuc_typeI_TRD_sf"/>
</dbReference>
<dbReference type="RefSeq" id="WP_343981404.1">
    <property type="nucleotide sequence ID" value="NZ_BAAAJG010000014.1"/>
</dbReference>
<comment type="caution">
    <text evidence="3">The sequence shown here is derived from an EMBL/GenBank/DDBJ whole genome shotgun (WGS) entry which is preliminary data.</text>
</comment>
<dbReference type="EMBL" id="JBHUCP010000052">
    <property type="protein sequence ID" value="MFD1535300.1"/>
    <property type="molecule type" value="Genomic_DNA"/>
</dbReference>
<gene>
    <name evidence="3" type="ORF">ACFSCY_38435</name>
</gene>
<keyword evidence="2" id="KW-0238">DNA-binding</keyword>
<name>A0ABW4FXQ9_9PSEU</name>
<evidence type="ECO:0000256" key="2">
    <source>
        <dbReference type="ARBA" id="ARBA00023125"/>
    </source>
</evidence>